<dbReference type="Proteomes" id="UP001157938">
    <property type="component" value="Unassembled WGS sequence"/>
</dbReference>
<feature type="compositionally biased region" description="Polar residues" evidence="1">
    <location>
        <begin position="473"/>
        <end position="483"/>
    </location>
</feature>
<gene>
    <name evidence="2" type="ORF">PFR001_LOCUS6963</name>
    <name evidence="3" type="ORF">PFR002_LOCUS6282</name>
</gene>
<evidence type="ECO:0000256" key="1">
    <source>
        <dbReference type="SAM" id="MobiDB-lite"/>
    </source>
</evidence>
<feature type="region of interest" description="Disordered" evidence="1">
    <location>
        <begin position="473"/>
        <end position="501"/>
    </location>
</feature>
<feature type="compositionally biased region" description="Polar residues" evidence="1">
    <location>
        <begin position="491"/>
        <end position="501"/>
    </location>
</feature>
<feature type="compositionally biased region" description="Polar residues" evidence="1">
    <location>
        <begin position="620"/>
        <end position="634"/>
    </location>
</feature>
<dbReference type="EMBL" id="CAKLBC010001380">
    <property type="protein sequence ID" value="CAH0491713.1"/>
    <property type="molecule type" value="Genomic_DNA"/>
</dbReference>
<dbReference type="GO" id="GO:0031083">
    <property type="term" value="C:BLOC-1 complex"/>
    <property type="evidence" value="ECO:0007669"/>
    <property type="project" value="TreeGrafter"/>
</dbReference>
<sequence>MASSSPDASSSQTTSTRSIITLDGYISSGKAPTSSEVLRDHAMLQDFVAYLELRLKSQNLSILRRIFADFLNEHEYTLIPMMHQGCTIITIFPVERTSARRRRQAEFLLSKPKFHLNFSRGCVFLYLQYRTATRNMALLKHLFLEFIGQRETSLLAFVERGCQVISVIPFELPRITPPARLLPPQLEQRASPCAVENVAGQEQATSEVAGVKKTKKNEVAVSNTRQRQSSTARADVAEQQPSEQRPEERRSHSAVKTSIEPPAAVVLNGSEIVTRRRQKRTLVASTAGSTCSRDNEATNVPLTSNDAAVLTLKGGRTITPGTVSPQQQPTAVEEQDEGNVPTEASTTETLPTFMPNETSSTATPGNATGRRSKHAGVASTNESGDSKVDETINVPWNSSPTAISALQHGETLTSGAVPLQRKPTAVVDQNEGNVPIEALASKRMPTEASPTTAWSNEALVDTTKCHNKRTGVASTNEAASNKVWQDKNAPTAGSTSNCSKTSKANYVLPRHDLVAAAVGQAEVMSNDIVPALSGDLAIETSSTEAVTSELEISTNRRLKCVDDAQSDEANREGKVTLFLNPAAELTPTQGRNPEAGDVPPQQPPASEQCEASPGVASPTKAPQTEAPTEVLSDSQPKRRRERDNVTDEKRSRKRGKPFMTEEMCRNQLDLTRKIGILEAQSPWKTSHGNLPAPFDAERYPELARKFSRFWRKHVHAVWERKFWAPMSRKLCLPAFNKRNNRQLMAKNAFELLIVSVYEEFGAAFFVEIDALKERHPGWWYRGPVVALFALQQIKGEDTMWDYVNNQAFLRFPDCNLPIPLTAANSGAVRIGHKRESESMWMVNHQLTAGILHEIAALKAEKQAHEQELASQITTIEHDRDVENETALVEALELM</sequence>
<feature type="region of interest" description="Disordered" evidence="1">
    <location>
        <begin position="318"/>
        <end position="389"/>
    </location>
</feature>
<feature type="region of interest" description="Disordered" evidence="1">
    <location>
        <begin position="564"/>
        <end position="659"/>
    </location>
</feature>
<feature type="compositionally biased region" description="Polar residues" evidence="1">
    <location>
        <begin position="342"/>
        <end position="366"/>
    </location>
</feature>
<dbReference type="PANTHER" id="PTHR16230:SF3">
    <property type="entry name" value="BIOGENESIS OF LYSOSOMAL ORGANELLES COMPLEX-1, SUBUNIT 4, CAPPUCCINO"/>
    <property type="match status" value="1"/>
</dbReference>
<dbReference type="AlphaFoldDB" id="A0AAV0U3L0"/>
<dbReference type="InterPro" id="IPR024857">
    <property type="entry name" value="Cappuccino"/>
</dbReference>
<protein>
    <submittedName>
        <fullName evidence="3">Uncharacterized protein</fullName>
    </submittedName>
</protein>
<reference evidence="3" key="2">
    <citation type="submission" date="2022-12" db="EMBL/GenBank/DDBJ databases">
        <authorList>
            <person name="Webb A."/>
        </authorList>
    </citation>
    <scope>NUCLEOTIDE SEQUENCE</scope>
    <source>
        <strain evidence="3">Pf2</strain>
    </source>
</reference>
<reference evidence="2 4" key="1">
    <citation type="submission" date="2021-11" db="EMBL/GenBank/DDBJ databases">
        <authorList>
            <person name="Islam A."/>
            <person name="Islam S."/>
            <person name="Flora M.S."/>
            <person name="Rahman M."/>
            <person name="Ziaur R.M."/>
            <person name="Epstein J.H."/>
            <person name="Hassan M."/>
            <person name="Klassen M."/>
            <person name="Woodard K."/>
            <person name="Webb A."/>
            <person name="Webby R.J."/>
            <person name="El Zowalaty M.E."/>
        </authorList>
    </citation>
    <scope>NUCLEOTIDE SEQUENCE [LARGE SCALE GENOMIC DNA]</scope>
    <source>
        <strain evidence="2">Pf1</strain>
    </source>
</reference>
<proteinExistence type="predicted"/>
<evidence type="ECO:0000313" key="2">
    <source>
        <dbReference type="EMBL" id="CAH0491713.1"/>
    </source>
</evidence>
<feature type="compositionally biased region" description="Polar residues" evidence="1">
    <location>
        <begin position="220"/>
        <end position="232"/>
    </location>
</feature>
<feature type="compositionally biased region" description="Polar residues" evidence="1">
    <location>
        <begin position="319"/>
        <end position="330"/>
    </location>
</feature>
<name>A0AAV0U3L0_9STRA</name>
<dbReference type="EMBL" id="CANTFK010000842">
    <property type="protein sequence ID" value="CAI5730455.1"/>
    <property type="molecule type" value="Genomic_DNA"/>
</dbReference>
<feature type="compositionally biased region" description="Basic and acidic residues" evidence="1">
    <location>
        <begin position="641"/>
        <end position="650"/>
    </location>
</feature>
<dbReference type="PANTHER" id="PTHR16230">
    <property type="entry name" value="CAPPUCCINO"/>
    <property type="match status" value="1"/>
</dbReference>
<organism evidence="3 5">
    <name type="scientific">Peronospora farinosa</name>
    <dbReference type="NCBI Taxonomy" id="134698"/>
    <lineage>
        <taxon>Eukaryota</taxon>
        <taxon>Sar</taxon>
        <taxon>Stramenopiles</taxon>
        <taxon>Oomycota</taxon>
        <taxon>Peronosporomycetes</taxon>
        <taxon>Peronosporales</taxon>
        <taxon>Peronosporaceae</taxon>
        <taxon>Peronospora</taxon>
    </lineage>
</organism>
<keyword evidence="4" id="KW-1185">Reference proteome</keyword>
<comment type="caution">
    <text evidence="3">The sequence shown here is derived from an EMBL/GenBank/DDBJ whole genome shotgun (WGS) entry which is preliminary data.</text>
</comment>
<feature type="region of interest" description="Disordered" evidence="1">
    <location>
        <begin position="207"/>
        <end position="262"/>
    </location>
</feature>
<evidence type="ECO:0000313" key="3">
    <source>
        <dbReference type="EMBL" id="CAI5730455.1"/>
    </source>
</evidence>
<evidence type="ECO:0000313" key="5">
    <source>
        <dbReference type="Proteomes" id="UP001159659"/>
    </source>
</evidence>
<dbReference type="Proteomes" id="UP001159659">
    <property type="component" value="Unassembled WGS sequence"/>
</dbReference>
<evidence type="ECO:0000313" key="4">
    <source>
        <dbReference type="Proteomes" id="UP001157938"/>
    </source>
</evidence>
<accession>A0AAV0U3L0</accession>